<keyword evidence="1" id="KW-0282">Flagellum</keyword>
<organism evidence="1 2">
    <name type="scientific">Anaerocolumna jejuensis DSM 15929</name>
    <dbReference type="NCBI Taxonomy" id="1121322"/>
    <lineage>
        <taxon>Bacteria</taxon>
        <taxon>Bacillati</taxon>
        <taxon>Bacillota</taxon>
        <taxon>Clostridia</taxon>
        <taxon>Lachnospirales</taxon>
        <taxon>Lachnospiraceae</taxon>
        <taxon>Anaerocolumna</taxon>
    </lineage>
</organism>
<keyword evidence="1" id="KW-0969">Cilium</keyword>
<dbReference type="STRING" id="1121322.SAMN02745136_00806"/>
<name>A0A1M6M2D4_9FIRM</name>
<accession>A0A1M6M2D4</accession>
<sequence>MEKNGGLQSCLRCGNMFLYSGVGKCICENCKKEDEEEFQSVKNYIYDHPLATIMEISKETGVRVTRIKSYLRDGRLIISDDSPIFINCEICGESIKYGRLCRNCADTMSNEMRNALKVEEYQVGEKPNPASRTRFLEH</sequence>
<dbReference type="AlphaFoldDB" id="A0A1M6M2D4"/>
<dbReference type="OrthoDB" id="1739831at2"/>
<reference evidence="1 2" key="1">
    <citation type="submission" date="2016-11" db="EMBL/GenBank/DDBJ databases">
        <authorList>
            <person name="Jaros S."/>
            <person name="Januszkiewicz K."/>
            <person name="Wedrychowicz H."/>
        </authorList>
    </citation>
    <scope>NUCLEOTIDE SEQUENCE [LARGE SCALE GENOMIC DNA]</scope>
    <source>
        <strain evidence="1 2">DSM 15929</strain>
    </source>
</reference>
<keyword evidence="1" id="KW-0966">Cell projection</keyword>
<dbReference type="EMBL" id="FRAC01000007">
    <property type="protein sequence ID" value="SHJ77503.1"/>
    <property type="molecule type" value="Genomic_DNA"/>
</dbReference>
<keyword evidence="2" id="KW-1185">Reference proteome</keyword>
<evidence type="ECO:0000313" key="1">
    <source>
        <dbReference type="EMBL" id="SHJ77503.1"/>
    </source>
</evidence>
<proteinExistence type="predicted"/>
<evidence type="ECO:0000313" key="2">
    <source>
        <dbReference type="Proteomes" id="UP000184386"/>
    </source>
</evidence>
<dbReference type="Proteomes" id="UP000184386">
    <property type="component" value="Unassembled WGS sequence"/>
</dbReference>
<protein>
    <submittedName>
        <fullName evidence="1">Flagellar operon protein TIGR03826</fullName>
    </submittedName>
</protein>
<gene>
    <name evidence="1" type="ORF">SAMN02745136_00806</name>
</gene>
<dbReference type="RefSeq" id="WP_073273194.1">
    <property type="nucleotide sequence ID" value="NZ_FRAC01000007.1"/>
</dbReference>